<name>A0A0S2KM03_9BACT</name>
<feature type="compositionally biased region" description="Basic and acidic residues" evidence="1">
    <location>
        <begin position="151"/>
        <end position="161"/>
    </location>
</feature>
<dbReference type="Proteomes" id="UP000056252">
    <property type="component" value="Chromosome"/>
</dbReference>
<dbReference type="STRING" id="76123.AS203_08610"/>
<dbReference type="InterPro" id="IPR027848">
    <property type="entry name" value="DUF4494"/>
</dbReference>
<keyword evidence="3" id="KW-1185">Reference proteome</keyword>
<dbReference type="EMBL" id="CP013195">
    <property type="protein sequence ID" value="ALO49139.1"/>
    <property type="molecule type" value="Genomic_DNA"/>
</dbReference>
<dbReference type="OrthoDB" id="954784at2"/>
<dbReference type="AlphaFoldDB" id="A0A0S2KM03"/>
<dbReference type="eggNOG" id="ENOG502ZC2I">
    <property type="taxonomic scope" value="Bacteria"/>
</dbReference>
<evidence type="ECO:0000313" key="3">
    <source>
        <dbReference type="Proteomes" id="UP000056252"/>
    </source>
</evidence>
<gene>
    <name evidence="2" type="ORF">AS203_08610</name>
</gene>
<reference evidence="3" key="1">
    <citation type="submission" date="2015-11" db="EMBL/GenBank/DDBJ databases">
        <authorList>
            <person name="Holder M.E."/>
            <person name="Ajami N.J."/>
            <person name="Petrosino J.F."/>
        </authorList>
    </citation>
    <scope>NUCLEOTIDE SEQUENCE [LARGE SCALE GENOMIC DNA]</scope>
    <source>
        <strain evidence="3">F0113</strain>
    </source>
</reference>
<proteinExistence type="predicted"/>
<organism evidence="2 3">
    <name type="scientific">Hoylesella enoeca</name>
    <dbReference type="NCBI Taxonomy" id="76123"/>
    <lineage>
        <taxon>Bacteria</taxon>
        <taxon>Pseudomonadati</taxon>
        <taxon>Bacteroidota</taxon>
        <taxon>Bacteroidia</taxon>
        <taxon>Bacteroidales</taxon>
        <taxon>Prevotellaceae</taxon>
        <taxon>Hoylesella</taxon>
    </lineage>
</organism>
<dbReference type="RefSeq" id="WP_025066099.1">
    <property type="nucleotide sequence ID" value="NZ_CP013195.1"/>
</dbReference>
<evidence type="ECO:0000256" key="1">
    <source>
        <dbReference type="SAM" id="MobiDB-lite"/>
    </source>
</evidence>
<feature type="compositionally biased region" description="Acidic residues" evidence="1">
    <location>
        <begin position="162"/>
        <end position="172"/>
    </location>
</feature>
<evidence type="ECO:0000313" key="2">
    <source>
        <dbReference type="EMBL" id="ALO49139.1"/>
    </source>
</evidence>
<dbReference type="Pfam" id="PF14902">
    <property type="entry name" value="DUF4494"/>
    <property type="match status" value="1"/>
</dbReference>
<dbReference type="KEGG" id="peo:AS203_08610"/>
<accession>A0A0S2KM03</accession>
<feature type="region of interest" description="Disordered" evidence="1">
    <location>
        <begin position="151"/>
        <end position="172"/>
    </location>
</feature>
<sequence length="172" mass="19719">MKSRTADWFETKIRYEKTMEDGSMKAVTESYVVDALSFTEAEASITEEMSMYISGDFKITGIKTAPYKEIFFSDNGNDDRWYRAKLQFITIDEKTEKEKRSNINYLVQAATLLGAVKNIDEVMSGTMIDYVIAGINETPIMDVFEHNHSLKRNESDDKAEYEQVDSETPEEA</sequence>
<protein>
    <submittedName>
        <fullName evidence="2">Phage tail protein</fullName>
    </submittedName>
</protein>